<reference evidence="11 12" key="1">
    <citation type="journal article" date="2011" name="Genome Biol. Evol.">
        <title>Comparative whole genome sequence analysis of the carcinogenic bacterial model pathogen Helicobacter felis.</title>
        <authorList>
            <person name="Arnold I.C."/>
            <person name="Zigova Z."/>
            <person name="Holden M."/>
            <person name="Lawley T.D."/>
            <person name="Rad R."/>
            <person name="Dougan G."/>
            <person name="Falkow S."/>
            <person name="Bentley S.D."/>
            <person name="Muller A."/>
        </authorList>
    </citation>
    <scope>NUCLEOTIDE SEQUENCE [LARGE SCALE GENOMIC DNA]</scope>
    <source>
        <strain evidence="12">ATCC 49179 / CCUG 28539 / NCTC 12436 / CS1</strain>
    </source>
</reference>
<dbReference type="STRING" id="936155.HFELIS_06900"/>
<dbReference type="EMBL" id="FQ670179">
    <property type="protein sequence ID" value="CBY82774.1"/>
    <property type="molecule type" value="Genomic_DNA"/>
</dbReference>
<keyword evidence="9" id="KW-0460">Magnesium</keyword>
<keyword evidence="5" id="KW-0819">tRNA processing</keyword>
<dbReference type="PANTHER" id="PTHR33540:SF2">
    <property type="entry name" value="TRNA THREONYLCARBAMOYLADENOSINE BIOSYNTHESIS PROTEIN TSAE"/>
    <property type="match status" value="1"/>
</dbReference>
<evidence type="ECO:0000256" key="3">
    <source>
        <dbReference type="ARBA" id="ARBA00019010"/>
    </source>
</evidence>
<dbReference type="Proteomes" id="UP000007934">
    <property type="component" value="Chromosome"/>
</dbReference>
<dbReference type="GeneID" id="36133386"/>
<dbReference type="PANTHER" id="PTHR33540">
    <property type="entry name" value="TRNA THREONYLCARBAMOYLADENOSINE BIOSYNTHESIS PROTEIN TSAE"/>
    <property type="match status" value="1"/>
</dbReference>
<evidence type="ECO:0000256" key="10">
    <source>
        <dbReference type="ARBA" id="ARBA00032441"/>
    </source>
</evidence>
<evidence type="ECO:0000256" key="9">
    <source>
        <dbReference type="ARBA" id="ARBA00022842"/>
    </source>
</evidence>
<keyword evidence="12" id="KW-1185">Reference proteome</keyword>
<evidence type="ECO:0000256" key="8">
    <source>
        <dbReference type="ARBA" id="ARBA00022840"/>
    </source>
</evidence>
<dbReference type="SUPFAM" id="SSF52540">
    <property type="entry name" value="P-loop containing nucleoside triphosphate hydrolases"/>
    <property type="match status" value="1"/>
</dbReference>
<keyword evidence="8" id="KW-0067">ATP-binding</keyword>
<comment type="subcellular location">
    <subcellularLocation>
        <location evidence="1">Cytoplasm</location>
    </subcellularLocation>
</comment>
<dbReference type="GO" id="GO:0005524">
    <property type="term" value="F:ATP binding"/>
    <property type="evidence" value="ECO:0007669"/>
    <property type="project" value="UniProtKB-KW"/>
</dbReference>
<protein>
    <recommendedName>
        <fullName evidence="3">tRNA threonylcarbamoyladenosine biosynthesis protein TsaE</fullName>
    </recommendedName>
    <alternativeName>
        <fullName evidence="10">t(6)A37 threonylcarbamoyladenosine biosynthesis protein TsaE</fullName>
    </alternativeName>
</protein>
<evidence type="ECO:0000313" key="12">
    <source>
        <dbReference type="Proteomes" id="UP000007934"/>
    </source>
</evidence>
<evidence type="ECO:0000256" key="7">
    <source>
        <dbReference type="ARBA" id="ARBA00022741"/>
    </source>
</evidence>
<keyword evidence="7" id="KW-0547">Nucleotide-binding</keyword>
<dbReference type="RefSeq" id="WP_013469143.1">
    <property type="nucleotide sequence ID" value="NC_014810.2"/>
</dbReference>
<dbReference type="Gene3D" id="3.40.50.300">
    <property type="entry name" value="P-loop containing nucleotide triphosphate hydrolases"/>
    <property type="match status" value="1"/>
</dbReference>
<proteinExistence type="inferred from homology"/>
<sequence length="139" mass="16245">MKEIIAGLQDLDRVLDHLDQHRKEHQIVLLRGDLASGKTTLVQRFCARHHALQATSPTFTLAHHYPGGEFEIYHYDFYRKDVQELLLMGVLDHLQYVGVHFVEWGTETLKKILIQAGFEVLIITLERRDRLCCYRFNNG</sequence>
<evidence type="ECO:0000313" key="11">
    <source>
        <dbReference type="EMBL" id="CBY82774.1"/>
    </source>
</evidence>
<keyword evidence="6" id="KW-0479">Metal-binding</keyword>
<accession>E7AB14</accession>
<comment type="similarity">
    <text evidence="2">Belongs to the TsaE family.</text>
</comment>
<name>E7AB14_HELFC</name>
<dbReference type="InterPro" id="IPR003442">
    <property type="entry name" value="T6A_TsaE"/>
</dbReference>
<dbReference type="GO" id="GO:0046872">
    <property type="term" value="F:metal ion binding"/>
    <property type="evidence" value="ECO:0007669"/>
    <property type="project" value="UniProtKB-KW"/>
</dbReference>
<evidence type="ECO:0000256" key="6">
    <source>
        <dbReference type="ARBA" id="ARBA00022723"/>
    </source>
</evidence>
<keyword evidence="4" id="KW-0963">Cytoplasm</keyword>
<organism evidence="11 12">
    <name type="scientific">Helicobacter felis (strain ATCC 49179 / CCUG 28539 / NCTC 12436 / CS1)</name>
    <dbReference type="NCBI Taxonomy" id="936155"/>
    <lineage>
        <taxon>Bacteria</taxon>
        <taxon>Pseudomonadati</taxon>
        <taxon>Campylobacterota</taxon>
        <taxon>Epsilonproteobacteria</taxon>
        <taxon>Campylobacterales</taxon>
        <taxon>Helicobacteraceae</taxon>
        <taxon>Helicobacter</taxon>
    </lineage>
</organism>
<dbReference type="AlphaFoldDB" id="E7AB14"/>
<dbReference type="HOGENOM" id="CLU_087829_5_3_7"/>
<evidence type="ECO:0000256" key="4">
    <source>
        <dbReference type="ARBA" id="ARBA00022490"/>
    </source>
</evidence>
<dbReference type="NCBIfam" id="TIGR00150">
    <property type="entry name" value="T6A_YjeE"/>
    <property type="match status" value="1"/>
</dbReference>
<dbReference type="eggNOG" id="COG0802">
    <property type="taxonomic scope" value="Bacteria"/>
</dbReference>
<dbReference type="KEGG" id="hfe:HFELIS_06900"/>
<dbReference type="InterPro" id="IPR027417">
    <property type="entry name" value="P-loop_NTPase"/>
</dbReference>
<gene>
    <name evidence="11" type="ordered locus">Hfelis_06900</name>
</gene>
<evidence type="ECO:0000256" key="2">
    <source>
        <dbReference type="ARBA" id="ARBA00007599"/>
    </source>
</evidence>
<evidence type="ECO:0000256" key="5">
    <source>
        <dbReference type="ARBA" id="ARBA00022694"/>
    </source>
</evidence>
<evidence type="ECO:0000256" key="1">
    <source>
        <dbReference type="ARBA" id="ARBA00004496"/>
    </source>
</evidence>
<dbReference type="Pfam" id="PF02367">
    <property type="entry name" value="TsaE"/>
    <property type="match status" value="1"/>
</dbReference>
<dbReference type="GO" id="GO:0005737">
    <property type="term" value="C:cytoplasm"/>
    <property type="evidence" value="ECO:0007669"/>
    <property type="project" value="UniProtKB-SubCell"/>
</dbReference>
<dbReference type="GO" id="GO:0002949">
    <property type="term" value="P:tRNA threonylcarbamoyladenosine modification"/>
    <property type="evidence" value="ECO:0007669"/>
    <property type="project" value="InterPro"/>
</dbReference>